<dbReference type="VEuPathDB" id="FungiDB:PC110_g9863"/>
<dbReference type="AlphaFoldDB" id="A0A329SE47"/>
<organism evidence="5 6">
    <name type="scientific">Phytophthora cactorum</name>
    <dbReference type="NCBI Taxonomy" id="29920"/>
    <lineage>
        <taxon>Eukaryota</taxon>
        <taxon>Sar</taxon>
        <taxon>Stramenopiles</taxon>
        <taxon>Oomycota</taxon>
        <taxon>Peronosporomycetes</taxon>
        <taxon>Peronosporales</taxon>
        <taxon>Peronosporaceae</taxon>
        <taxon>Phytophthora</taxon>
    </lineage>
</organism>
<comment type="caution">
    <text evidence="5">The sequence shown here is derived from an EMBL/GenBank/DDBJ whole genome shotgun (WGS) entry which is preliminary data.</text>
</comment>
<reference evidence="5 6" key="1">
    <citation type="submission" date="2018-01" db="EMBL/GenBank/DDBJ databases">
        <title>Draft genome of the strawberry crown rot pathogen Phytophthora cactorum.</title>
        <authorList>
            <person name="Armitage A.D."/>
            <person name="Lysoe E."/>
            <person name="Nellist C.F."/>
            <person name="Harrison R.J."/>
            <person name="Brurberg M.B."/>
        </authorList>
    </citation>
    <scope>NUCLEOTIDE SEQUENCE [LARGE SCALE GENOMIC DNA]</scope>
    <source>
        <strain evidence="5 6">10300</strain>
    </source>
</reference>
<evidence type="ECO:0000313" key="3">
    <source>
        <dbReference type="EMBL" id="KAG2967039.1"/>
    </source>
</evidence>
<dbReference type="EMBL" id="RCML01000964">
    <property type="protein sequence ID" value="KAG2967039.1"/>
    <property type="molecule type" value="Genomic_DNA"/>
</dbReference>
<dbReference type="Proteomes" id="UP000697107">
    <property type="component" value="Unassembled WGS sequence"/>
</dbReference>
<evidence type="ECO:0000313" key="4">
    <source>
        <dbReference type="EMBL" id="KAG3211001.1"/>
    </source>
</evidence>
<dbReference type="EMBL" id="MJFZ01000224">
    <property type="protein sequence ID" value="RAW33822.1"/>
    <property type="molecule type" value="Genomic_DNA"/>
</dbReference>
<name>A0A329SE47_9STRA</name>
<gene>
    <name evidence="5" type="ORF">PC110_g9863</name>
    <name evidence="1" type="ORF">PC115_g18617</name>
    <name evidence="2" type="ORF">PC117_g7837</name>
    <name evidence="3" type="ORF">PC118_g18817</name>
    <name evidence="4" type="ORF">PC129_g18010</name>
</gene>
<evidence type="ECO:0000313" key="5">
    <source>
        <dbReference type="EMBL" id="RAW33822.1"/>
    </source>
</evidence>
<protein>
    <submittedName>
        <fullName evidence="5">Uncharacterized protein</fullName>
    </submittedName>
</protein>
<evidence type="ECO:0000313" key="1">
    <source>
        <dbReference type="EMBL" id="KAG2893009.1"/>
    </source>
</evidence>
<dbReference type="Proteomes" id="UP000736787">
    <property type="component" value="Unassembled WGS sequence"/>
</dbReference>
<dbReference type="Proteomes" id="UP000760860">
    <property type="component" value="Unassembled WGS sequence"/>
</dbReference>
<dbReference type="EMBL" id="RCMV01001011">
    <property type="protein sequence ID" value="KAG3211001.1"/>
    <property type="molecule type" value="Genomic_DNA"/>
</dbReference>
<dbReference type="EMBL" id="RCMK01000164">
    <property type="protein sequence ID" value="KAG2946178.1"/>
    <property type="molecule type" value="Genomic_DNA"/>
</dbReference>
<keyword evidence="6" id="KW-1185">Reference proteome</keyword>
<reference evidence="1" key="2">
    <citation type="submission" date="2018-10" db="EMBL/GenBank/DDBJ databases">
        <title>Effector identification in a new, highly contiguous assembly of the strawberry crown rot pathogen Phytophthora cactorum.</title>
        <authorList>
            <person name="Armitage A.D."/>
            <person name="Nellist C.F."/>
            <person name="Bates H."/>
            <person name="Vickerstaff R.J."/>
            <person name="Harrison R.J."/>
        </authorList>
    </citation>
    <scope>NUCLEOTIDE SEQUENCE</scope>
    <source>
        <strain evidence="1">4032</strain>
        <strain evidence="2">4040</strain>
        <strain evidence="3">P415</strain>
        <strain evidence="4">P421</strain>
    </source>
</reference>
<evidence type="ECO:0000313" key="2">
    <source>
        <dbReference type="EMBL" id="KAG2946178.1"/>
    </source>
</evidence>
<proteinExistence type="predicted"/>
<evidence type="ECO:0000313" key="6">
    <source>
        <dbReference type="Proteomes" id="UP000251314"/>
    </source>
</evidence>
<dbReference type="Proteomes" id="UP000774804">
    <property type="component" value="Unassembled WGS sequence"/>
</dbReference>
<accession>A0A329SE47</accession>
<dbReference type="EMBL" id="RCMI01000977">
    <property type="protein sequence ID" value="KAG2893009.1"/>
    <property type="molecule type" value="Genomic_DNA"/>
</dbReference>
<sequence>MLAATAFNLLGDGDATVFTATATAEETCNAPSSFPGTREW</sequence>
<dbReference type="Proteomes" id="UP000251314">
    <property type="component" value="Unassembled WGS sequence"/>
</dbReference>